<dbReference type="AlphaFoldDB" id="A0A2K3MGF8"/>
<feature type="non-terminal residue" evidence="1">
    <location>
        <position position="1"/>
    </location>
</feature>
<sequence length="16" mass="1907">RLDSHYDLANNFSQQV</sequence>
<protein>
    <submittedName>
        <fullName evidence="1">Uncharacterized protein</fullName>
    </submittedName>
</protein>
<evidence type="ECO:0000313" key="2">
    <source>
        <dbReference type="Proteomes" id="UP000236291"/>
    </source>
</evidence>
<evidence type="ECO:0000313" key="1">
    <source>
        <dbReference type="EMBL" id="PNX89844.1"/>
    </source>
</evidence>
<gene>
    <name evidence="1" type="ORF">L195_g045966</name>
</gene>
<accession>A0A2K3MGF8</accession>
<name>A0A2K3MGF8_TRIPR</name>
<reference evidence="1 2" key="2">
    <citation type="journal article" date="2017" name="Front. Plant Sci.">
        <title>Gene Classification and Mining of Molecular Markers Useful in Red Clover (Trifolium pratense) Breeding.</title>
        <authorList>
            <person name="Istvanek J."/>
            <person name="Dluhosova J."/>
            <person name="Dluhos P."/>
            <person name="Patkova L."/>
            <person name="Nedelnik J."/>
            <person name="Repkova J."/>
        </authorList>
    </citation>
    <scope>NUCLEOTIDE SEQUENCE [LARGE SCALE GENOMIC DNA]</scope>
    <source>
        <strain evidence="2">cv. Tatra</strain>
        <tissue evidence="1">Young leaves</tissue>
    </source>
</reference>
<comment type="caution">
    <text evidence="1">The sequence shown here is derived from an EMBL/GenBank/DDBJ whole genome shotgun (WGS) entry which is preliminary data.</text>
</comment>
<organism evidence="1 2">
    <name type="scientific">Trifolium pratense</name>
    <name type="common">Red clover</name>
    <dbReference type="NCBI Taxonomy" id="57577"/>
    <lineage>
        <taxon>Eukaryota</taxon>
        <taxon>Viridiplantae</taxon>
        <taxon>Streptophyta</taxon>
        <taxon>Embryophyta</taxon>
        <taxon>Tracheophyta</taxon>
        <taxon>Spermatophyta</taxon>
        <taxon>Magnoliopsida</taxon>
        <taxon>eudicotyledons</taxon>
        <taxon>Gunneridae</taxon>
        <taxon>Pentapetalae</taxon>
        <taxon>rosids</taxon>
        <taxon>fabids</taxon>
        <taxon>Fabales</taxon>
        <taxon>Fabaceae</taxon>
        <taxon>Papilionoideae</taxon>
        <taxon>50 kb inversion clade</taxon>
        <taxon>NPAAA clade</taxon>
        <taxon>Hologalegina</taxon>
        <taxon>IRL clade</taxon>
        <taxon>Trifolieae</taxon>
        <taxon>Trifolium</taxon>
    </lineage>
</organism>
<dbReference type="EMBL" id="ASHM01061050">
    <property type="protein sequence ID" value="PNX89844.1"/>
    <property type="molecule type" value="Genomic_DNA"/>
</dbReference>
<proteinExistence type="predicted"/>
<reference evidence="1 2" key="1">
    <citation type="journal article" date="2014" name="Am. J. Bot.">
        <title>Genome assembly and annotation for red clover (Trifolium pratense; Fabaceae).</title>
        <authorList>
            <person name="Istvanek J."/>
            <person name="Jaros M."/>
            <person name="Krenek A."/>
            <person name="Repkova J."/>
        </authorList>
    </citation>
    <scope>NUCLEOTIDE SEQUENCE [LARGE SCALE GENOMIC DNA]</scope>
    <source>
        <strain evidence="2">cv. Tatra</strain>
        <tissue evidence="1">Young leaves</tissue>
    </source>
</reference>
<dbReference type="Proteomes" id="UP000236291">
    <property type="component" value="Unassembled WGS sequence"/>
</dbReference>